<name>A0A8T1TLG5_9STRA</name>
<sequence>MCALSAAPQRDEDRYYLAISQHETAHNHRVNKDEFEQIPRNRMRLDKEQLD</sequence>
<protein>
    <submittedName>
        <fullName evidence="2">Uncharacterized protein</fullName>
    </submittedName>
</protein>
<proteinExistence type="predicted"/>
<comment type="caution">
    <text evidence="2">The sequence shown here is derived from an EMBL/GenBank/DDBJ whole genome shotgun (WGS) entry which is preliminary data.</text>
</comment>
<organism evidence="2 3">
    <name type="scientific">Phytophthora cactorum</name>
    <dbReference type="NCBI Taxonomy" id="29920"/>
    <lineage>
        <taxon>Eukaryota</taxon>
        <taxon>Sar</taxon>
        <taxon>Stramenopiles</taxon>
        <taxon>Oomycota</taxon>
        <taxon>Peronosporomycetes</taxon>
        <taxon>Peronosporales</taxon>
        <taxon>Peronosporaceae</taxon>
        <taxon>Phytophthora</taxon>
    </lineage>
</organism>
<feature type="non-terminal residue" evidence="2">
    <location>
        <position position="51"/>
    </location>
</feature>
<feature type="region of interest" description="Disordered" evidence="1">
    <location>
        <begin position="28"/>
        <end position="51"/>
    </location>
</feature>
<dbReference type="Proteomes" id="UP000688947">
    <property type="component" value="Unassembled WGS sequence"/>
</dbReference>
<dbReference type="OrthoDB" id="10417101at2759"/>
<gene>
    <name evidence="2" type="ORF">JG687_00018049</name>
</gene>
<dbReference type="EMBL" id="JAENGZ010002321">
    <property type="protein sequence ID" value="KAG6944101.1"/>
    <property type="molecule type" value="Genomic_DNA"/>
</dbReference>
<dbReference type="AlphaFoldDB" id="A0A8T1TLG5"/>
<evidence type="ECO:0000256" key="1">
    <source>
        <dbReference type="SAM" id="MobiDB-lite"/>
    </source>
</evidence>
<evidence type="ECO:0000313" key="3">
    <source>
        <dbReference type="Proteomes" id="UP000688947"/>
    </source>
</evidence>
<evidence type="ECO:0000313" key="2">
    <source>
        <dbReference type="EMBL" id="KAG6944101.1"/>
    </source>
</evidence>
<reference evidence="2" key="1">
    <citation type="submission" date="2021-01" db="EMBL/GenBank/DDBJ databases">
        <title>Phytophthora aleatoria, a newly-described species from Pinus radiata is distinct from Phytophthora cactorum isolates based on comparative genomics.</title>
        <authorList>
            <person name="Mcdougal R."/>
            <person name="Panda P."/>
            <person name="Williams N."/>
            <person name="Studholme D.J."/>
        </authorList>
    </citation>
    <scope>NUCLEOTIDE SEQUENCE</scope>
    <source>
        <strain evidence="2">NZFS 3830</strain>
    </source>
</reference>
<accession>A0A8T1TLG5</accession>